<name>A0A8K0GI29_IGNLU</name>
<dbReference type="Proteomes" id="UP000801492">
    <property type="component" value="Unassembled WGS sequence"/>
</dbReference>
<dbReference type="AlphaFoldDB" id="A0A8K0GI29"/>
<dbReference type="EMBL" id="VTPC01003286">
    <property type="protein sequence ID" value="KAF2898753.1"/>
    <property type="molecule type" value="Genomic_DNA"/>
</dbReference>
<evidence type="ECO:0000313" key="2">
    <source>
        <dbReference type="Proteomes" id="UP000801492"/>
    </source>
</evidence>
<evidence type="ECO:0000313" key="1">
    <source>
        <dbReference type="EMBL" id="KAF2898753.1"/>
    </source>
</evidence>
<gene>
    <name evidence="1" type="ORF">ILUMI_07423</name>
</gene>
<comment type="caution">
    <text evidence="1">The sequence shown here is derived from an EMBL/GenBank/DDBJ whole genome shotgun (WGS) entry which is preliminary data.</text>
</comment>
<sequence>LHFDFFQNDYDIKWDILECSSHNKSIYKRFECGAVWYNRSLRVMNYTFELLIDMGDKPLVSVEGIIKRRHSSYTIHLNRLRYNYTNL</sequence>
<protein>
    <submittedName>
        <fullName evidence="1">Uncharacterized protein</fullName>
    </submittedName>
</protein>
<reference evidence="1" key="1">
    <citation type="submission" date="2019-08" db="EMBL/GenBank/DDBJ databases">
        <title>The genome of the North American firefly Photinus pyralis.</title>
        <authorList>
            <consortium name="Photinus pyralis genome working group"/>
            <person name="Fallon T.R."/>
            <person name="Sander Lower S.E."/>
            <person name="Weng J.-K."/>
        </authorList>
    </citation>
    <scope>NUCLEOTIDE SEQUENCE</scope>
    <source>
        <strain evidence="1">TRF0915ILg1</strain>
        <tissue evidence="1">Whole body</tissue>
    </source>
</reference>
<accession>A0A8K0GI29</accession>
<keyword evidence="2" id="KW-1185">Reference proteome</keyword>
<feature type="non-terminal residue" evidence="1">
    <location>
        <position position="1"/>
    </location>
</feature>
<organism evidence="1 2">
    <name type="scientific">Ignelater luminosus</name>
    <name type="common">Cucubano</name>
    <name type="synonym">Pyrophorus luminosus</name>
    <dbReference type="NCBI Taxonomy" id="2038154"/>
    <lineage>
        <taxon>Eukaryota</taxon>
        <taxon>Metazoa</taxon>
        <taxon>Ecdysozoa</taxon>
        <taxon>Arthropoda</taxon>
        <taxon>Hexapoda</taxon>
        <taxon>Insecta</taxon>
        <taxon>Pterygota</taxon>
        <taxon>Neoptera</taxon>
        <taxon>Endopterygota</taxon>
        <taxon>Coleoptera</taxon>
        <taxon>Polyphaga</taxon>
        <taxon>Elateriformia</taxon>
        <taxon>Elateroidea</taxon>
        <taxon>Elateridae</taxon>
        <taxon>Agrypninae</taxon>
        <taxon>Pyrophorini</taxon>
        <taxon>Ignelater</taxon>
    </lineage>
</organism>
<proteinExistence type="predicted"/>